<feature type="region of interest" description="Disordered" evidence="1">
    <location>
        <begin position="1"/>
        <end position="22"/>
    </location>
</feature>
<accession>A0A7W5TUC8</accession>
<evidence type="ECO:0000313" key="2">
    <source>
        <dbReference type="EMBL" id="MBB3667708.1"/>
    </source>
</evidence>
<dbReference type="EMBL" id="JACIBT010000003">
    <property type="protein sequence ID" value="MBB3667708.1"/>
    <property type="molecule type" value="Genomic_DNA"/>
</dbReference>
<name>A0A7W5TUC8_9MICC</name>
<protein>
    <recommendedName>
        <fullName evidence="4">Aminoglycoside phosphotransferase domain-containing protein</fullName>
    </recommendedName>
</protein>
<dbReference type="Gene3D" id="3.90.1200.10">
    <property type="match status" value="1"/>
</dbReference>
<sequence>MNPTETRPRSGPSTASDLPATRLTTADGSLSVRRAWPVPGSDPHTLAIELDDADTIRAGWWSADKLRLLDAGEDPKLAALAAAAQQGTVISHRPGKRAVVRSSDDARYVKVVKAGKAGSILDGVRRAAAFSGPFRTPEVLGSTESTVTFAALEGQSLHEANTFTADQWRTAWLAVCAAWEESVAEPRSTAASAPVRQSGLIHRAEAEIAVLRHWYQLARPWLSDEEQAHQSVEHLAELLASLPQEQLRPAHRDLHDKQLLWSAQAGPGLLDVDTACLADPALDLGNLRAHALLRRRQGVWTAEQAETVTFCVDETAQRIGAPMPTVAVYEQSALLRLGFVYAVRPQYARVAEQLRELIRA</sequence>
<evidence type="ECO:0008006" key="4">
    <source>
        <dbReference type="Google" id="ProtNLM"/>
    </source>
</evidence>
<evidence type="ECO:0000313" key="3">
    <source>
        <dbReference type="Proteomes" id="UP000547528"/>
    </source>
</evidence>
<dbReference type="SUPFAM" id="SSF56112">
    <property type="entry name" value="Protein kinase-like (PK-like)"/>
    <property type="match status" value="1"/>
</dbReference>
<dbReference type="Proteomes" id="UP000547528">
    <property type="component" value="Unassembled WGS sequence"/>
</dbReference>
<dbReference type="InterPro" id="IPR011009">
    <property type="entry name" value="Kinase-like_dom_sf"/>
</dbReference>
<gene>
    <name evidence="2" type="ORF">FHX47_001329</name>
</gene>
<proteinExistence type="predicted"/>
<comment type="caution">
    <text evidence="2">The sequence shown here is derived from an EMBL/GenBank/DDBJ whole genome shotgun (WGS) entry which is preliminary data.</text>
</comment>
<organism evidence="2 3">
    <name type="scientific">Garicola koreensis</name>
    <dbReference type="NCBI Taxonomy" id="1262554"/>
    <lineage>
        <taxon>Bacteria</taxon>
        <taxon>Bacillati</taxon>
        <taxon>Actinomycetota</taxon>
        <taxon>Actinomycetes</taxon>
        <taxon>Micrococcales</taxon>
        <taxon>Micrococcaceae</taxon>
        <taxon>Garicola</taxon>
    </lineage>
</organism>
<reference evidence="2 3" key="1">
    <citation type="submission" date="2020-08" db="EMBL/GenBank/DDBJ databases">
        <title>Sequencing the genomes of 1000 actinobacteria strains.</title>
        <authorList>
            <person name="Klenk H.-P."/>
        </authorList>
    </citation>
    <scope>NUCLEOTIDE SEQUENCE [LARGE SCALE GENOMIC DNA]</scope>
    <source>
        <strain evidence="2 3">DSM 28238</strain>
    </source>
</reference>
<evidence type="ECO:0000256" key="1">
    <source>
        <dbReference type="SAM" id="MobiDB-lite"/>
    </source>
</evidence>
<dbReference type="AlphaFoldDB" id="A0A7W5TUC8"/>
<dbReference type="RefSeq" id="WP_183358132.1">
    <property type="nucleotide sequence ID" value="NZ_BAABKR010000001.1"/>
</dbReference>
<keyword evidence="3" id="KW-1185">Reference proteome</keyword>